<dbReference type="AlphaFoldDB" id="A0A9X3URK4"/>
<reference evidence="1" key="1">
    <citation type="submission" date="2022-07" db="EMBL/GenBank/DDBJ databases">
        <title>Genome-based characterization of novel serogroup A variants of Pasteurella multocida.</title>
        <authorList>
            <person name="Prajapati A."/>
            <person name="Yogisharadhya R."/>
            <person name="Mohanty N."/>
            <person name="Chanda M."/>
            <person name="Mendem S.K."/>
            <person name="Siddaramappa S."/>
            <person name="Shivachandra S.B."/>
        </authorList>
    </citation>
    <scope>NUCLEOTIDE SEQUENCE</scope>
    <source>
        <strain evidence="1">NIVEDIPm19</strain>
    </source>
</reference>
<dbReference type="Proteomes" id="UP001145481">
    <property type="component" value="Unassembled WGS sequence"/>
</dbReference>
<proteinExistence type="predicted"/>
<sequence>MNEEIIKARDQALAQARKQLNISNYRVERFFDRMLQDEKEIIFALAQVNQMDQVNPGKKPKYLRDFTREGIRKIAKAYQKIRKISNRLPQCISINEFYLIDEEVNYANRNY</sequence>
<dbReference type="RefSeq" id="WP_016570165.1">
    <property type="nucleotide sequence ID" value="NZ_CP132898.1"/>
</dbReference>
<evidence type="ECO:0000313" key="2">
    <source>
        <dbReference type="Proteomes" id="UP001145481"/>
    </source>
</evidence>
<gene>
    <name evidence="1" type="ORF">NM948_07125</name>
</gene>
<comment type="caution">
    <text evidence="1">The sequence shown here is derived from an EMBL/GenBank/DDBJ whole genome shotgun (WGS) entry which is preliminary data.</text>
</comment>
<name>A0A9X3URK4_PASMD</name>
<evidence type="ECO:0000313" key="1">
    <source>
        <dbReference type="EMBL" id="MDA5623320.1"/>
    </source>
</evidence>
<accession>A0A9X3URK4</accession>
<dbReference type="EMBL" id="JANJHC010000013">
    <property type="protein sequence ID" value="MDA5623320.1"/>
    <property type="molecule type" value="Genomic_DNA"/>
</dbReference>
<organism evidence="1 2">
    <name type="scientific">Pasteurella multocida</name>
    <dbReference type="NCBI Taxonomy" id="747"/>
    <lineage>
        <taxon>Bacteria</taxon>
        <taxon>Pseudomonadati</taxon>
        <taxon>Pseudomonadota</taxon>
        <taxon>Gammaproteobacteria</taxon>
        <taxon>Pasteurellales</taxon>
        <taxon>Pasteurellaceae</taxon>
        <taxon>Pasteurella</taxon>
    </lineage>
</organism>
<protein>
    <submittedName>
        <fullName evidence="1">Uncharacterized protein</fullName>
    </submittedName>
</protein>